<evidence type="ECO:0000313" key="4">
    <source>
        <dbReference type="EMBL" id="MDU8999296.1"/>
    </source>
</evidence>
<accession>A0ABU3UZD5</accession>
<feature type="domain" description="SGNH hydrolase-type esterase" evidence="3">
    <location>
        <begin position="70"/>
        <end position="323"/>
    </location>
</feature>
<evidence type="ECO:0000259" key="3">
    <source>
        <dbReference type="Pfam" id="PF13472"/>
    </source>
</evidence>
<gene>
    <name evidence="4" type="ORF">PU648_44490</name>
</gene>
<dbReference type="PANTHER" id="PTHR37981">
    <property type="entry name" value="LIPASE 2"/>
    <property type="match status" value="1"/>
</dbReference>
<keyword evidence="4" id="KW-0378">Hydrolase</keyword>
<organism evidence="4 5">
    <name type="scientific">Streptomyces mirabilis</name>
    <dbReference type="NCBI Taxonomy" id="68239"/>
    <lineage>
        <taxon>Bacteria</taxon>
        <taxon>Bacillati</taxon>
        <taxon>Actinomycetota</taxon>
        <taxon>Actinomycetes</taxon>
        <taxon>Kitasatosporales</taxon>
        <taxon>Streptomycetaceae</taxon>
        <taxon>Streptomyces</taxon>
    </lineage>
</organism>
<dbReference type="InterPro" id="IPR036514">
    <property type="entry name" value="SGNH_hydro_sf"/>
</dbReference>
<reference evidence="4 5" key="1">
    <citation type="submission" date="2023-02" db="EMBL/GenBank/DDBJ databases">
        <authorList>
            <person name="Maleckis M."/>
        </authorList>
    </citation>
    <scope>NUCLEOTIDE SEQUENCE [LARGE SCALE GENOMIC DNA]</scope>
    <source>
        <strain evidence="4 5">P8-A2</strain>
    </source>
</reference>
<dbReference type="RefSeq" id="WP_316735965.1">
    <property type="nucleotide sequence ID" value="NZ_JARAKF010000001.1"/>
</dbReference>
<feature type="signal peptide" evidence="2">
    <location>
        <begin position="1"/>
        <end position="20"/>
    </location>
</feature>
<evidence type="ECO:0000256" key="2">
    <source>
        <dbReference type="SAM" id="SignalP"/>
    </source>
</evidence>
<name>A0ABU3UZD5_9ACTN</name>
<keyword evidence="5" id="KW-1185">Reference proteome</keyword>
<sequence length="339" mass="34669">MKTSARAGLAVMAAGGIFFAATSLGDNDDSATAAPKSAAVSGEPRHSTVSGAPDSTGASGSSAGPGPYVALGDSYTAGPGIPSRTGTPTGCDRSDHNYPTLVAHELGVETADFHDMSCTGATVDDLTAPQATDRGTNPAQLSALTTHTALVTLGIGGNDIGFSELITQCAKSGILYFATGSGKYTGNHAPCRGQYVDGTTDTVRQKINTVGDRLADTLAEVRRRAPQARVYVVGYPAILPAAAGDCGRDMGLAPGDVTFLHQEQQQLNTTLRQRAEGAGAGYVDTYAPSNGHDVCSARETRWVEPLVPLAPAAPVHPNARGERGMADAVINTIKASKGS</sequence>
<proteinExistence type="predicted"/>
<dbReference type="EMBL" id="JARAKF010000001">
    <property type="protein sequence ID" value="MDU8999296.1"/>
    <property type="molecule type" value="Genomic_DNA"/>
</dbReference>
<keyword evidence="2" id="KW-0732">Signal</keyword>
<feature type="chain" id="PRO_5046668093" evidence="2">
    <location>
        <begin position="21"/>
        <end position="339"/>
    </location>
</feature>
<dbReference type="PANTHER" id="PTHR37981:SF1">
    <property type="entry name" value="SGNH HYDROLASE-TYPE ESTERASE DOMAIN-CONTAINING PROTEIN"/>
    <property type="match status" value="1"/>
</dbReference>
<dbReference type="Proteomes" id="UP001257627">
    <property type="component" value="Unassembled WGS sequence"/>
</dbReference>
<feature type="compositionally biased region" description="Low complexity" evidence="1">
    <location>
        <begin position="50"/>
        <end position="67"/>
    </location>
</feature>
<dbReference type="InterPro" id="IPR037460">
    <property type="entry name" value="SEST-like"/>
</dbReference>
<dbReference type="InterPro" id="IPR013830">
    <property type="entry name" value="SGNH_hydro"/>
</dbReference>
<protein>
    <submittedName>
        <fullName evidence="4">SGNH/GDSL hydrolase family protein</fullName>
    </submittedName>
</protein>
<dbReference type="SUPFAM" id="SSF52266">
    <property type="entry name" value="SGNH hydrolase"/>
    <property type="match status" value="1"/>
</dbReference>
<dbReference type="Pfam" id="PF13472">
    <property type="entry name" value="Lipase_GDSL_2"/>
    <property type="match status" value="1"/>
</dbReference>
<dbReference type="CDD" id="cd01823">
    <property type="entry name" value="SEST_like"/>
    <property type="match status" value="1"/>
</dbReference>
<dbReference type="Gene3D" id="3.40.50.1110">
    <property type="entry name" value="SGNH hydrolase"/>
    <property type="match status" value="1"/>
</dbReference>
<evidence type="ECO:0000313" key="5">
    <source>
        <dbReference type="Proteomes" id="UP001257627"/>
    </source>
</evidence>
<comment type="caution">
    <text evidence="4">The sequence shown here is derived from an EMBL/GenBank/DDBJ whole genome shotgun (WGS) entry which is preliminary data.</text>
</comment>
<dbReference type="GO" id="GO:0016787">
    <property type="term" value="F:hydrolase activity"/>
    <property type="evidence" value="ECO:0007669"/>
    <property type="project" value="UniProtKB-KW"/>
</dbReference>
<evidence type="ECO:0000256" key="1">
    <source>
        <dbReference type="SAM" id="MobiDB-lite"/>
    </source>
</evidence>
<feature type="region of interest" description="Disordered" evidence="1">
    <location>
        <begin position="29"/>
        <end position="67"/>
    </location>
</feature>